<dbReference type="RefSeq" id="XP_022316629.1">
    <property type="nucleotide sequence ID" value="XM_022460921.1"/>
</dbReference>
<dbReference type="Proteomes" id="UP000694844">
    <property type="component" value="Chromosome 2"/>
</dbReference>
<evidence type="ECO:0000313" key="2">
    <source>
        <dbReference type="RefSeq" id="XP_022316629.1"/>
    </source>
</evidence>
<dbReference type="AlphaFoldDB" id="A0A8B8CN60"/>
<dbReference type="SUPFAM" id="SSF49785">
    <property type="entry name" value="Galactose-binding domain-like"/>
    <property type="match status" value="1"/>
</dbReference>
<dbReference type="GeneID" id="111120191"/>
<keyword evidence="1" id="KW-1185">Reference proteome</keyword>
<organism evidence="1 2">
    <name type="scientific">Crassostrea virginica</name>
    <name type="common">Eastern oyster</name>
    <dbReference type="NCBI Taxonomy" id="6565"/>
    <lineage>
        <taxon>Eukaryota</taxon>
        <taxon>Metazoa</taxon>
        <taxon>Spiralia</taxon>
        <taxon>Lophotrochozoa</taxon>
        <taxon>Mollusca</taxon>
        <taxon>Bivalvia</taxon>
        <taxon>Autobranchia</taxon>
        <taxon>Pteriomorphia</taxon>
        <taxon>Ostreida</taxon>
        <taxon>Ostreoidea</taxon>
        <taxon>Ostreidae</taxon>
        <taxon>Crassostrea</taxon>
    </lineage>
</organism>
<sequence length="224" mass="24857">MCKVYGSPFQEELCSFPMCGIDRIAMLLVFITKVSSLPGYNISQSSFDRALNGPQMALDDDQVSCAVTEKGVNEYWKIQFNQAHTVKGMLLRLRGGNFSVEVRNSSQEIADRQICDLIHLPFDSVAYSVNISCKSAVPMDVVMISRTNYGSLTLCDFRLRVCDILCELCILENTCRHCDDYHYGPNCENNCSAGCVPGFCDEVTGECPACLVGYSGKQCQLKCK</sequence>
<proteinExistence type="predicted"/>
<name>A0A8B8CN60_CRAVI</name>
<evidence type="ECO:0000313" key="1">
    <source>
        <dbReference type="Proteomes" id="UP000694844"/>
    </source>
</evidence>
<reference evidence="2" key="1">
    <citation type="submission" date="2025-08" db="UniProtKB">
        <authorList>
            <consortium name="RefSeq"/>
        </authorList>
    </citation>
    <scope>IDENTIFICATION</scope>
    <source>
        <tissue evidence="2">Whole sample</tissue>
    </source>
</reference>
<dbReference type="Gene3D" id="2.60.120.260">
    <property type="entry name" value="Galactose-binding domain-like"/>
    <property type="match status" value="1"/>
</dbReference>
<gene>
    <name evidence="2" type="primary">LOC111120191</name>
</gene>
<dbReference type="InterPro" id="IPR008979">
    <property type="entry name" value="Galactose-bd-like_sf"/>
</dbReference>
<dbReference type="KEGG" id="cvn:111120191"/>
<accession>A0A8B8CN60</accession>
<protein>
    <submittedName>
        <fullName evidence="2">Laminin subunit beta-1-like</fullName>
    </submittedName>
</protein>